<gene>
    <name evidence="3" type="ORF">FE257_005641</name>
</gene>
<dbReference type="GO" id="GO:0032049">
    <property type="term" value="P:cardiolipin biosynthetic process"/>
    <property type="evidence" value="ECO:0007669"/>
    <property type="project" value="UniProtKB-ARBA"/>
</dbReference>
<dbReference type="PANTHER" id="PTHR21248">
    <property type="entry name" value="CARDIOLIPIN SYNTHASE"/>
    <property type="match status" value="1"/>
</dbReference>
<reference evidence="3" key="2">
    <citation type="submission" date="2020-02" db="EMBL/GenBank/DDBJ databases">
        <authorList>
            <person name="Gilchrist C.L.M."/>
            <person name="Chooi Y.-H."/>
        </authorList>
    </citation>
    <scope>NUCLEOTIDE SEQUENCE</scope>
    <source>
        <strain evidence="3">MST-FP2251</strain>
    </source>
</reference>
<feature type="compositionally biased region" description="Basic and acidic residues" evidence="1">
    <location>
        <begin position="402"/>
        <end position="415"/>
    </location>
</feature>
<evidence type="ECO:0000313" key="3">
    <source>
        <dbReference type="EMBL" id="KAF9890772.1"/>
    </source>
</evidence>
<dbReference type="SMART" id="SM00155">
    <property type="entry name" value="PLDc"/>
    <property type="match status" value="2"/>
</dbReference>
<dbReference type="PANTHER" id="PTHR21248:SF22">
    <property type="entry name" value="PHOSPHOLIPASE D"/>
    <property type="match status" value="1"/>
</dbReference>
<feature type="domain" description="PLD phosphodiesterase" evidence="2">
    <location>
        <begin position="268"/>
        <end position="295"/>
    </location>
</feature>
<comment type="caution">
    <text evidence="3">The sequence shown here is derived from an EMBL/GenBank/DDBJ whole genome shotgun (WGS) entry which is preliminary data.</text>
</comment>
<evidence type="ECO:0000256" key="1">
    <source>
        <dbReference type="SAM" id="MobiDB-lite"/>
    </source>
</evidence>
<organism evidence="3 4">
    <name type="scientific">Aspergillus nanangensis</name>
    <dbReference type="NCBI Taxonomy" id="2582783"/>
    <lineage>
        <taxon>Eukaryota</taxon>
        <taxon>Fungi</taxon>
        <taxon>Dikarya</taxon>
        <taxon>Ascomycota</taxon>
        <taxon>Pezizomycotina</taxon>
        <taxon>Eurotiomycetes</taxon>
        <taxon>Eurotiomycetidae</taxon>
        <taxon>Eurotiales</taxon>
        <taxon>Aspergillaceae</taxon>
        <taxon>Aspergillus</taxon>
        <taxon>Aspergillus subgen. Circumdati</taxon>
    </lineage>
</organism>
<name>A0AAD4GVF7_ASPNN</name>
<dbReference type="InterPro" id="IPR025202">
    <property type="entry name" value="PLD-like_dom"/>
</dbReference>
<dbReference type="Proteomes" id="UP001194746">
    <property type="component" value="Unassembled WGS sequence"/>
</dbReference>
<dbReference type="GO" id="GO:0030572">
    <property type="term" value="F:phosphatidyltransferase activity"/>
    <property type="evidence" value="ECO:0007669"/>
    <property type="project" value="UniProtKB-ARBA"/>
</dbReference>
<dbReference type="AlphaFoldDB" id="A0AAD4GVF7"/>
<evidence type="ECO:0000259" key="2">
    <source>
        <dbReference type="PROSITE" id="PS50035"/>
    </source>
</evidence>
<proteinExistence type="predicted"/>
<feature type="region of interest" description="Disordered" evidence="1">
    <location>
        <begin position="397"/>
        <end position="417"/>
    </location>
</feature>
<dbReference type="EMBL" id="VCAU01000024">
    <property type="protein sequence ID" value="KAF9890772.1"/>
    <property type="molecule type" value="Genomic_DNA"/>
</dbReference>
<dbReference type="Gene3D" id="3.30.870.10">
    <property type="entry name" value="Endonuclease Chain A"/>
    <property type="match status" value="2"/>
</dbReference>
<reference evidence="3" key="1">
    <citation type="journal article" date="2019" name="Beilstein J. Org. Chem.">
        <title>Nanangenines: drimane sesquiterpenoids as the dominant metabolite cohort of a novel Australian fungus, Aspergillus nanangensis.</title>
        <authorList>
            <person name="Lacey H.J."/>
            <person name="Gilchrist C.L.M."/>
            <person name="Crombie A."/>
            <person name="Kalaitzis J.A."/>
            <person name="Vuong D."/>
            <person name="Rutledge P.J."/>
            <person name="Turner P."/>
            <person name="Pitt J.I."/>
            <person name="Lacey E."/>
            <person name="Chooi Y.H."/>
            <person name="Piggott A.M."/>
        </authorList>
    </citation>
    <scope>NUCLEOTIDE SEQUENCE</scope>
    <source>
        <strain evidence="3">MST-FP2251</strain>
    </source>
</reference>
<protein>
    <recommendedName>
        <fullName evidence="2">PLD phosphodiesterase domain-containing protein</fullName>
    </recommendedName>
</protein>
<evidence type="ECO:0000313" key="4">
    <source>
        <dbReference type="Proteomes" id="UP001194746"/>
    </source>
</evidence>
<dbReference type="SUPFAM" id="SSF56024">
    <property type="entry name" value="Phospholipase D/nuclease"/>
    <property type="match status" value="2"/>
</dbReference>
<dbReference type="InterPro" id="IPR001736">
    <property type="entry name" value="PLipase_D/transphosphatidylase"/>
</dbReference>
<feature type="domain" description="PLD phosphodiesterase" evidence="2">
    <location>
        <begin position="553"/>
        <end position="580"/>
    </location>
</feature>
<dbReference type="CDD" id="cd00138">
    <property type="entry name" value="PLDc_SF"/>
    <property type="match status" value="2"/>
</dbReference>
<dbReference type="Pfam" id="PF13091">
    <property type="entry name" value="PLDc_2"/>
    <property type="match status" value="1"/>
</dbReference>
<accession>A0AAD4GVF7</accession>
<sequence>MAISYPGLLTSADHHAGEFILKISSALISVCMTSAAIWLFRQPSSPNSTRSSMLPDRVYRLCHDDQTVSSELAQNPTEPPSSIFDRLYVDPQTRPRKELIKGEEGLLSTAECGNWGGSHPSNLFLKIYHDALCTLEKNPMSGVVSPPLMGNHGTVPLTIVAPLPDICRHMANCIAHAETEVFLATNFWIYSDASTLITNALRELSRRAGTRGTRVVVKVIYDRGDPRQVYENHLSVAEKTYTAGKVRLPAAEEIPNVDLQVINYHRPLLGTFHAKFMIVDRRVALLQSNNIQDNDNLEMMVRLEGPIVDSIYDSALISWARVLDPPLPRISSPAAEETVRPVEEKTNANFEPGVLAEHTTTDPHWDVDVQSEMLRVNGSLEPRAGESSTDAVTRHLNANRQPDTRGDAPDHDQEPPMKPYILTPPHKPIPIALVNREPWGSPNHSSIHTPQNTAWLSAIHHAKHSIFIQTPNMNAEPLIQGLLAALRRGTTVTCYLCLGYNDAGQLLPFQNGTNEMIAHRMYHALTPGEEQSRLRIFNYVAKDQTKPIHNRFKQRSCHIKLMIVDDRVAIQGNGNLDTQSFYHSQEVNVLVDSAVVCRTWREGVERNQNTAVYGRVSEEDGCWHDPLSGELAVGSIGVNPGRFSWARGMVGAVQRVRGSGGF</sequence>
<dbReference type="PROSITE" id="PS50035">
    <property type="entry name" value="PLD"/>
    <property type="match status" value="2"/>
</dbReference>
<keyword evidence="4" id="KW-1185">Reference proteome</keyword>